<keyword evidence="2" id="KW-1185">Reference proteome</keyword>
<protein>
    <submittedName>
        <fullName evidence="1">Uncharacterized protein</fullName>
    </submittedName>
</protein>
<evidence type="ECO:0000313" key="2">
    <source>
        <dbReference type="Proteomes" id="UP001491088"/>
    </source>
</evidence>
<sequence>MNYCLKKDTEDFLEKYFNFSINTEMEIQNCLVLDGVIDIIDKEGVFWQNYNIRILLSKLNYPNVIPEVFELSSKIDRDIKFHIDTNGKCCLDIYHRLALVQRRGINIIDFYKRFVYPFFANHQFKIKTDSYANGEYDHDIAGVIQYYKEEFELTDFTIIIKYLECSLGILKAERNRECPICGKPKYKKCCAMKVEKLKSYGNKLLKLDLKIFKENLSTITS</sequence>
<organism evidence="1 2">
    <name type="scientific">Polaribacter marinaquae</name>
    <dbReference type="NCBI Taxonomy" id="1642819"/>
    <lineage>
        <taxon>Bacteria</taxon>
        <taxon>Pseudomonadati</taxon>
        <taxon>Bacteroidota</taxon>
        <taxon>Flavobacteriia</taxon>
        <taxon>Flavobacteriales</taxon>
        <taxon>Flavobacteriaceae</taxon>
    </lineage>
</organism>
<evidence type="ECO:0000313" key="1">
    <source>
        <dbReference type="EMBL" id="WYW56761.1"/>
    </source>
</evidence>
<reference evidence="1 2" key="1">
    <citation type="submission" date="2024-03" db="EMBL/GenBank/DDBJ databases">
        <authorList>
            <person name="Cao K."/>
        </authorList>
    </citation>
    <scope>NUCLEOTIDE SEQUENCE [LARGE SCALE GENOMIC DNA]</scope>
    <source>
        <strain evidence="1 2">MCCC 1K00696</strain>
    </source>
</reference>
<gene>
    <name evidence="1" type="ORF">WG950_05765</name>
</gene>
<dbReference type="EMBL" id="CP150496">
    <property type="protein sequence ID" value="WYW56761.1"/>
    <property type="molecule type" value="Genomic_DNA"/>
</dbReference>
<name>A0ABZ2TUS2_9FLAO</name>
<dbReference type="RefSeq" id="WP_340934781.1">
    <property type="nucleotide sequence ID" value="NZ_CP150496.1"/>
</dbReference>
<accession>A0ABZ2TUS2</accession>
<dbReference type="CDD" id="cd11685">
    <property type="entry name" value="UEV_TSG101-like"/>
    <property type="match status" value="1"/>
</dbReference>
<proteinExistence type="predicted"/>
<dbReference type="Proteomes" id="UP001491088">
    <property type="component" value="Chromosome"/>
</dbReference>